<protein>
    <submittedName>
        <fullName evidence="7">Immunoglobulin-like fold,Sushi/SCR/CCP domain,HYR domain</fullName>
    </submittedName>
</protein>
<evidence type="ECO:0000256" key="4">
    <source>
        <dbReference type="SAM" id="SignalP"/>
    </source>
</evidence>
<sequence length="435" mass="48927">MEFTGVVVEFIILANTVVGFVSSRQPPPPQADCGPRSRPDNGQAVFTASRNWSRAVEVYQCDAGYTLEGETKHTCVQGQWSGEVPSCRRNTGAGHDDSNIGTAAQGWFSFRRILKLDAKRKLLNNEKRLENRQTDIETPLQQALGRNKFQLPKHMIRDSAKEYSAGDYDLSCLFRKRHGKNFLRAPKIPFAHVAKYSKKTNPVGPSNKYLEAIYRCAKGHVFENPSQNRLYCSNGHWVGKKPSCVPKTTPMTIYQMECYIKCPPDKNVSLAEGEKSIAFDVERPVTNYDWDRFGTLSSGWSKNSSRILVPGLYVITYTVQDQEDADIASCRTTVWVTDDEPPVVQDCPLYLEVVEDFSKNDTVPVSWTEPQFSDNVAVTQVAKTMEPGRLLGPGLHNVQYMAMDASRNEATCSFNIDVRDQETVEAKDRKTNNTL</sequence>
<evidence type="ECO:0000256" key="1">
    <source>
        <dbReference type="ARBA" id="ARBA00022737"/>
    </source>
</evidence>
<keyword evidence="3" id="KW-0768">Sushi</keyword>
<keyword evidence="4" id="KW-0732">Signal</keyword>
<keyword evidence="2" id="KW-1015">Disulfide bond</keyword>
<dbReference type="InterPro" id="IPR035976">
    <property type="entry name" value="Sushi/SCR/CCP_sf"/>
</dbReference>
<name>A0A5E4NIV4_9HEMI</name>
<feature type="domain" description="HYR" evidence="5">
    <location>
        <begin position="337"/>
        <end position="420"/>
    </location>
</feature>
<evidence type="ECO:0000256" key="3">
    <source>
        <dbReference type="PROSITE-ProRule" id="PRU00302"/>
    </source>
</evidence>
<feature type="signal peptide" evidence="4">
    <location>
        <begin position="1"/>
        <end position="23"/>
    </location>
</feature>
<dbReference type="Proteomes" id="UP000325440">
    <property type="component" value="Unassembled WGS sequence"/>
</dbReference>
<keyword evidence="1" id="KW-0677">Repeat</keyword>
<dbReference type="Pfam" id="PF02494">
    <property type="entry name" value="HYR"/>
    <property type="match status" value="1"/>
</dbReference>
<dbReference type="AlphaFoldDB" id="A0A5E4NIV4"/>
<dbReference type="EMBL" id="CABPRJ010002370">
    <property type="protein sequence ID" value="VVC43610.1"/>
    <property type="molecule type" value="Genomic_DNA"/>
</dbReference>
<evidence type="ECO:0000256" key="2">
    <source>
        <dbReference type="ARBA" id="ARBA00023157"/>
    </source>
</evidence>
<dbReference type="PANTHER" id="PTHR24273:SF32">
    <property type="entry name" value="HYALIN"/>
    <property type="match status" value="1"/>
</dbReference>
<dbReference type="SUPFAM" id="SSF57535">
    <property type="entry name" value="Complement control module/SCR domain"/>
    <property type="match status" value="1"/>
</dbReference>
<dbReference type="Gene3D" id="2.10.70.10">
    <property type="entry name" value="Complement Module, domain 1"/>
    <property type="match status" value="1"/>
</dbReference>
<evidence type="ECO:0000259" key="6">
    <source>
        <dbReference type="PROSITE" id="PS50923"/>
    </source>
</evidence>
<dbReference type="InterPro" id="IPR000436">
    <property type="entry name" value="Sushi_SCR_CCP_dom"/>
</dbReference>
<dbReference type="Pfam" id="PF00084">
    <property type="entry name" value="Sushi"/>
    <property type="match status" value="1"/>
</dbReference>
<organism evidence="7 8">
    <name type="scientific">Cinara cedri</name>
    <dbReference type="NCBI Taxonomy" id="506608"/>
    <lineage>
        <taxon>Eukaryota</taxon>
        <taxon>Metazoa</taxon>
        <taxon>Ecdysozoa</taxon>
        <taxon>Arthropoda</taxon>
        <taxon>Hexapoda</taxon>
        <taxon>Insecta</taxon>
        <taxon>Pterygota</taxon>
        <taxon>Neoptera</taxon>
        <taxon>Paraneoptera</taxon>
        <taxon>Hemiptera</taxon>
        <taxon>Sternorrhyncha</taxon>
        <taxon>Aphidomorpha</taxon>
        <taxon>Aphidoidea</taxon>
        <taxon>Aphididae</taxon>
        <taxon>Lachninae</taxon>
        <taxon>Cinara</taxon>
    </lineage>
</organism>
<comment type="caution">
    <text evidence="3">Lacks conserved residue(s) required for the propagation of feature annotation.</text>
</comment>
<accession>A0A5E4NIV4</accession>
<dbReference type="OrthoDB" id="10045365at2759"/>
<evidence type="ECO:0000313" key="8">
    <source>
        <dbReference type="Proteomes" id="UP000325440"/>
    </source>
</evidence>
<gene>
    <name evidence="7" type="ORF">CINCED_3A001999</name>
</gene>
<dbReference type="SMART" id="SM00032">
    <property type="entry name" value="CCP"/>
    <property type="match status" value="2"/>
</dbReference>
<dbReference type="PROSITE" id="PS50825">
    <property type="entry name" value="HYR"/>
    <property type="match status" value="1"/>
</dbReference>
<keyword evidence="8" id="KW-1185">Reference proteome</keyword>
<dbReference type="InterPro" id="IPR003410">
    <property type="entry name" value="HYR_dom"/>
</dbReference>
<feature type="domain" description="Sushi" evidence="6">
    <location>
        <begin position="31"/>
        <end position="89"/>
    </location>
</feature>
<proteinExistence type="predicted"/>
<dbReference type="PANTHER" id="PTHR24273">
    <property type="entry name" value="FI04643P-RELATED"/>
    <property type="match status" value="1"/>
</dbReference>
<feature type="chain" id="PRO_5022754832" evidence="4">
    <location>
        <begin position="24"/>
        <end position="435"/>
    </location>
</feature>
<dbReference type="CDD" id="cd00033">
    <property type="entry name" value="CCP"/>
    <property type="match status" value="1"/>
</dbReference>
<evidence type="ECO:0000313" key="7">
    <source>
        <dbReference type="EMBL" id="VVC43610.1"/>
    </source>
</evidence>
<dbReference type="PROSITE" id="PS50923">
    <property type="entry name" value="SUSHI"/>
    <property type="match status" value="1"/>
</dbReference>
<evidence type="ECO:0000259" key="5">
    <source>
        <dbReference type="PROSITE" id="PS50825"/>
    </source>
</evidence>
<reference evidence="7 8" key="1">
    <citation type="submission" date="2019-08" db="EMBL/GenBank/DDBJ databases">
        <authorList>
            <person name="Alioto T."/>
            <person name="Alioto T."/>
            <person name="Gomez Garrido J."/>
        </authorList>
    </citation>
    <scope>NUCLEOTIDE SEQUENCE [LARGE SCALE GENOMIC DNA]</scope>
</reference>